<evidence type="ECO:0000313" key="1">
    <source>
        <dbReference type="EMBL" id="CAB4552940.1"/>
    </source>
</evidence>
<sequence length="92" mass="10050">MQFGAQFSALFISHHGELEGDAGNAWEGSDCILDAIGDLITQRAPSNSESDQNGHDTVIDLHIAQHADVHNGPVEFWIFNRSQGFNDLLMGN</sequence>
<dbReference type="EMBL" id="CAEZSL010000196">
    <property type="protein sequence ID" value="CAB4552940.1"/>
    <property type="molecule type" value="Genomic_DNA"/>
</dbReference>
<evidence type="ECO:0000313" key="2">
    <source>
        <dbReference type="EMBL" id="CAB4623122.1"/>
    </source>
</evidence>
<dbReference type="AlphaFoldDB" id="A0A6J6CN26"/>
<organism evidence="1">
    <name type="scientific">freshwater metagenome</name>
    <dbReference type="NCBI Taxonomy" id="449393"/>
    <lineage>
        <taxon>unclassified sequences</taxon>
        <taxon>metagenomes</taxon>
        <taxon>ecological metagenomes</taxon>
    </lineage>
</organism>
<accession>A0A6J6CN26</accession>
<reference evidence="1" key="1">
    <citation type="submission" date="2020-05" db="EMBL/GenBank/DDBJ databases">
        <authorList>
            <person name="Chiriac C."/>
            <person name="Salcher M."/>
            <person name="Ghai R."/>
            <person name="Kavagutti S V."/>
        </authorList>
    </citation>
    <scope>NUCLEOTIDE SEQUENCE</scope>
</reference>
<dbReference type="EMBL" id="CAEZVL010000014">
    <property type="protein sequence ID" value="CAB4623122.1"/>
    <property type="molecule type" value="Genomic_DNA"/>
</dbReference>
<name>A0A6J6CN26_9ZZZZ</name>
<proteinExistence type="predicted"/>
<protein>
    <submittedName>
        <fullName evidence="1">Unannotated protein</fullName>
    </submittedName>
</protein>
<gene>
    <name evidence="1" type="ORF">UFOPK1421_01404</name>
    <name evidence="2" type="ORF">UFOPK1960_00175</name>
</gene>